<evidence type="ECO:0000313" key="1">
    <source>
        <dbReference type="EMBL" id="PUZ59434.1"/>
    </source>
</evidence>
<gene>
    <name evidence="1" type="ORF">GQ55_4G041000</name>
</gene>
<dbReference type="AlphaFoldDB" id="A0A2T7DV35"/>
<dbReference type="Proteomes" id="UP000244336">
    <property type="component" value="Chromosome 4"/>
</dbReference>
<proteinExistence type="predicted"/>
<reference evidence="1 2" key="1">
    <citation type="submission" date="2018-04" db="EMBL/GenBank/DDBJ databases">
        <title>WGS assembly of Panicum hallii var. hallii HAL2.</title>
        <authorList>
            <person name="Lovell J."/>
            <person name="Jenkins J."/>
            <person name="Lowry D."/>
            <person name="Mamidi S."/>
            <person name="Sreedasyam A."/>
            <person name="Weng X."/>
            <person name="Barry K."/>
            <person name="Bonette J."/>
            <person name="Campitelli B."/>
            <person name="Daum C."/>
            <person name="Gordon S."/>
            <person name="Gould B."/>
            <person name="Lipzen A."/>
            <person name="MacQueen A."/>
            <person name="Palacio-Mejia J."/>
            <person name="Plott C."/>
            <person name="Shakirov E."/>
            <person name="Shu S."/>
            <person name="Yoshinaga Y."/>
            <person name="Zane M."/>
            <person name="Rokhsar D."/>
            <person name="Grimwood J."/>
            <person name="Schmutz J."/>
            <person name="Juenger T."/>
        </authorList>
    </citation>
    <scope>NUCLEOTIDE SEQUENCE [LARGE SCALE GENOMIC DNA]</scope>
    <source>
        <strain evidence="2">cv. HAL2</strain>
    </source>
</reference>
<organism evidence="1 2">
    <name type="scientific">Panicum hallii var. hallii</name>
    <dbReference type="NCBI Taxonomy" id="1504633"/>
    <lineage>
        <taxon>Eukaryota</taxon>
        <taxon>Viridiplantae</taxon>
        <taxon>Streptophyta</taxon>
        <taxon>Embryophyta</taxon>
        <taxon>Tracheophyta</taxon>
        <taxon>Spermatophyta</taxon>
        <taxon>Magnoliopsida</taxon>
        <taxon>Liliopsida</taxon>
        <taxon>Poales</taxon>
        <taxon>Poaceae</taxon>
        <taxon>PACMAD clade</taxon>
        <taxon>Panicoideae</taxon>
        <taxon>Panicodae</taxon>
        <taxon>Paniceae</taxon>
        <taxon>Panicinae</taxon>
        <taxon>Panicum</taxon>
        <taxon>Panicum sect. Panicum</taxon>
    </lineage>
</organism>
<dbReference type="EMBL" id="CM009752">
    <property type="protein sequence ID" value="PUZ59434.1"/>
    <property type="molecule type" value="Genomic_DNA"/>
</dbReference>
<name>A0A2T7DV35_9POAL</name>
<dbReference type="Gramene" id="PUZ59434">
    <property type="protein sequence ID" value="PUZ59434"/>
    <property type="gene ID" value="GQ55_4G041000"/>
</dbReference>
<protein>
    <submittedName>
        <fullName evidence="1">Uncharacterized protein</fullName>
    </submittedName>
</protein>
<evidence type="ECO:0000313" key="2">
    <source>
        <dbReference type="Proteomes" id="UP000244336"/>
    </source>
</evidence>
<sequence length="110" mass="12121">MSCEPWMLPLGARSHPGAVVLTTLGSHALCRSFIVLTARQPSPPLKLHPTAPACEGPASCHLSTLPALRARFRFAGYNLAWPRRRPQFHLAVEPCGPRRRPPLPRLATEE</sequence>
<keyword evidence="2" id="KW-1185">Reference proteome</keyword>
<accession>A0A2T7DV35</accession>